<sequence length="36" mass="3729">LSLSQLAASPQPTTCSRSATPPPRQPDSSKPPPAQE</sequence>
<dbReference type="OrthoDB" id="313446at2759"/>
<proteinExistence type="predicted"/>
<feature type="compositionally biased region" description="Pro residues" evidence="1">
    <location>
        <begin position="20"/>
        <end position="36"/>
    </location>
</feature>
<accession>B4YXZ4</accession>
<protein>
    <submittedName>
        <fullName evidence="2">Nephroretinin</fullName>
    </submittedName>
</protein>
<gene>
    <name evidence="2" type="primary">NPHP4</name>
</gene>
<evidence type="ECO:0000313" key="2">
    <source>
        <dbReference type="EMBL" id="ACF60590.1"/>
    </source>
</evidence>
<evidence type="ECO:0000256" key="1">
    <source>
        <dbReference type="SAM" id="MobiDB-lite"/>
    </source>
</evidence>
<feature type="non-terminal residue" evidence="2">
    <location>
        <position position="1"/>
    </location>
</feature>
<feature type="compositionally biased region" description="Polar residues" evidence="1">
    <location>
        <begin position="1"/>
        <end position="19"/>
    </location>
</feature>
<dbReference type="AlphaFoldDB" id="B4YXZ4"/>
<name>B4YXZ4_CANLF</name>
<organism evidence="2">
    <name type="scientific">Canis lupus familiaris</name>
    <name type="common">Dog</name>
    <name type="synonym">Canis familiaris</name>
    <dbReference type="NCBI Taxonomy" id="9615"/>
    <lineage>
        <taxon>Eukaryota</taxon>
        <taxon>Metazoa</taxon>
        <taxon>Chordata</taxon>
        <taxon>Craniata</taxon>
        <taxon>Vertebrata</taxon>
        <taxon>Euteleostomi</taxon>
        <taxon>Mammalia</taxon>
        <taxon>Eutheria</taxon>
        <taxon>Laurasiatheria</taxon>
        <taxon>Carnivora</taxon>
        <taxon>Caniformia</taxon>
        <taxon>Canidae</taxon>
        <taxon>Canis</taxon>
    </lineage>
</organism>
<feature type="non-terminal residue" evidence="2">
    <location>
        <position position="36"/>
    </location>
</feature>
<reference evidence="2" key="1">
    <citation type="journal article" date="2008" name="Genome Res.">
        <title>A deletion in nephronophthisis 4 (NPHP4) is associated with recessive cone-rod dystrophy in standard wire-haired dachshund.</title>
        <authorList>
            <person name="Wiik A.C."/>
            <person name="Wade C."/>
            <person name="Biagi T."/>
            <person name="Ropstad E.O."/>
            <person name="Bjerkas E."/>
            <person name="Lindblad-Toh K."/>
            <person name="Lingaas F."/>
        </authorList>
    </citation>
    <scope>NUCLEOTIDE SEQUENCE</scope>
</reference>
<feature type="region of interest" description="Disordered" evidence="1">
    <location>
        <begin position="1"/>
        <end position="36"/>
    </location>
</feature>
<dbReference type="EMBL" id="EU707784">
    <property type="protein sequence ID" value="ACF60590.1"/>
    <property type="molecule type" value="Genomic_DNA"/>
</dbReference>